<accession>A0A642V1V5</accession>
<organism evidence="1 2">
    <name type="scientific">Trichomonascus ciferrii</name>
    <dbReference type="NCBI Taxonomy" id="44093"/>
    <lineage>
        <taxon>Eukaryota</taxon>
        <taxon>Fungi</taxon>
        <taxon>Dikarya</taxon>
        <taxon>Ascomycota</taxon>
        <taxon>Saccharomycotina</taxon>
        <taxon>Dipodascomycetes</taxon>
        <taxon>Dipodascales</taxon>
        <taxon>Trichomonascaceae</taxon>
        <taxon>Trichomonascus</taxon>
        <taxon>Trichomonascus ciferrii complex</taxon>
    </lineage>
</organism>
<evidence type="ECO:0000313" key="1">
    <source>
        <dbReference type="EMBL" id="KAA8910360.1"/>
    </source>
</evidence>
<dbReference type="EMBL" id="SWFS01000317">
    <property type="protein sequence ID" value="KAA8910360.1"/>
    <property type="molecule type" value="Genomic_DNA"/>
</dbReference>
<dbReference type="InterPro" id="IPR039127">
    <property type="entry name" value="Trm112"/>
</dbReference>
<dbReference type="AlphaFoldDB" id="A0A642V1V5"/>
<dbReference type="PANTHER" id="PTHR12773:SF0">
    <property type="entry name" value="MULTIFUNCTIONAL METHYLTRANSFERASE SUBUNIT TRM112-LIKE PROTEIN"/>
    <property type="match status" value="1"/>
</dbReference>
<dbReference type="GO" id="GO:0070476">
    <property type="term" value="P:rRNA (guanine-N7)-methylation"/>
    <property type="evidence" value="ECO:0007669"/>
    <property type="project" value="TreeGrafter"/>
</dbReference>
<dbReference type="OrthoDB" id="2187549at2759"/>
<protein>
    <submittedName>
        <fullName evidence="1">Uncharacterized protein</fullName>
    </submittedName>
</protein>
<name>A0A642V1V5_9ASCO</name>
<dbReference type="Proteomes" id="UP000761534">
    <property type="component" value="Unassembled WGS sequence"/>
</dbReference>
<sequence length="117" mass="13506">MKFLTTNFVQCAVKACSKTGDEFPLKYSVENASEDLVHQEADFDPDFILNLMPKLQWHALVAVARDLGDDSLPEDKPSLELLDEDEKNLFIQNLHRMLVEVSVFLPVWEFDILTIFY</sequence>
<reference evidence="1" key="1">
    <citation type="journal article" date="2019" name="G3 (Bethesda)">
        <title>Genome Assemblies of Two Rare Opportunistic Yeast Pathogens: Diutina rugosa (syn. Candida rugosa) and Trichomonascus ciferrii (syn. Candida ciferrii).</title>
        <authorList>
            <person name="Mixao V."/>
            <person name="Saus E."/>
            <person name="Hansen A.P."/>
            <person name="Lass-Florl C."/>
            <person name="Gabaldon T."/>
        </authorList>
    </citation>
    <scope>NUCLEOTIDE SEQUENCE</scope>
    <source>
        <strain evidence="1">CBS 4856</strain>
    </source>
</reference>
<keyword evidence="2" id="KW-1185">Reference proteome</keyword>
<dbReference type="VEuPathDB" id="FungiDB:TRICI_004158"/>
<dbReference type="GO" id="GO:0046982">
    <property type="term" value="F:protein heterodimerization activity"/>
    <property type="evidence" value="ECO:0007669"/>
    <property type="project" value="InterPro"/>
</dbReference>
<evidence type="ECO:0000313" key="2">
    <source>
        <dbReference type="Proteomes" id="UP000761534"/>
    </source>
</evidence>
<comment type="caution">
    <text evidence="1">The sequence shown here is derived from an EMBL/GenBank/DDBJ whole genome shotgun (WGS) entry which is preliminary data.</text>
</comment>
<gene>
    <name evidence="1" type="ORF">TRICI_004158</name>
</gene>
<dbReference type="GO" id="GO:0030488">
    <property type="term" value="P:tRNA methylation"/>
    <property type="evidence" value="ECO:0007669"/>
    <property type="project" value="TreeGrafter"/>
</dbReference>
<dbReference type="PANTHER" id="PTHR12773">
    <property type="entry name" value="UPF0315 PROTEIN-RELATED"/>
    <property type="match status" value="1"/>
</dbReference>
<proteinExistence type="predicted"/>
<dbReference type="Gene3D" id="2.20.25.10">
    <property type="match status" value="1"/>
</dbReference>